<protein>
    <submittedName>
        <fullName evidence="4">DUF1972 domain-containing protein</fullName>
    </submittedName>
</protein>
<dbReference type="PANTHER" id="PTHR45947:SF3">
    <property type="entry name" value="SULFOQUINOVOSYL TRANSFERASE SQD2"/>
    <property type="match status" value="1"/>
</dbReference>
<keyword evidence="5" id="KW-1185">Reference proteome</keyword>
<sequence>MPKQQRSYAIIGSRGYPSTYGGFETFVRRLAPHLAKRGADVTVYGREARLRPNTEMIDGVRVVHTPGLDRRITSTLSYGLTAVSHATSQQFDAALVLNVANGYWLPLLKRKGVPSVVNVDGIEWERNKWSRLGKAVFMSGARLTARYADNIVVDSRAIGDYWSRRFARSSRFIPYGADVTSARSSERIEALGLSPDSYLLVVARLVPENNVDLFLDALESLDTGVPAVVVGSSVGRSAIEHRLRELQRRRPSLLWLGHVSDQSLLEELWQHCAVYVHGHSVGGTNPALLQALGHGSPTVALGTVYNREVLGDGWPVYRAGEARYLATMLGDLLVDPARRQKLAESGREIIRARYLWSDVLNDYAEALDEAAQQSGSRR</sequence>
<reference evidence="5" key="1">
    <citation type="journal article" date="2019" name="Int. J. Syst. Evol. Microbiol.">
        <title>The Global Catalogue of Microorganisms (GCM) 10K type strain sequencing project: providing services to taxonomists for standard genome sequencing and annotation.</title>
        <authorList>
            <consortium name="The Broad Institute Genomics Platform"/>
            <consortium name="The Broad Institute Genome Sequencing Center for Infectious Disease"/>
            <person name="Wu L."/>
            <person name="Ma J."/>
        </authorList>
    </citation>
    <scope>NUCLEOTIDE SEQUENCE [LARGE SCALE GENOMIC DNA]</scope>
    <source>
        <strain evidence="5">JCM 3338</strain>
    </source>
</reference>
<accession>A0ABW4XBF8</accession>
<dbReference type="PANTHER" id="PTHR45947">
    <property type="entry name" value="SULFOQUINOVOSYL TRANSFERASE SQD2"/>
    <property type="match status" value="1"/>
</dbReference>
<keyword evidence="2" id="KW-0808">Transferase</keyword>
<dbReference type="InterPro" id="IPR028098">
    <property type="entry name" value="Glyco_trans_4-like_N"/>
</dbReference>
<feature type="domain" description="Glycosyltransferase subfamily 4-like N-terminal" evidence="3">
    <location>
        <begin position="21"/>
        <end position="176"/>
    </location>
</feature>
<dbReference type="SUPFAM" id="SSF53756">
    <property type="entry name" value="UDP-Glycosyltransferase/glycogen phosphorylase"/>
    <property type="match status" value="1"/>
</dbReference>
<evidence type="ECO:0000256" key="2">
    <source>
        <dbReference type="ARBA" id="ARBA00022679"/>
    </source>
</evidence>
<dbReference type="EMBL" id="JBHUHP010000014">
    <property type="protein sequence ID" value="MFD2092790.1"/>
    <property type="molecule type" value="Genomic_DNA"/>
</dbReference>
<organism evidence="4 5">
    <name type="scientific">Blastococcus deserti</name>
    <dbReference type="NCBI Taxonomy" id="2259033"/>
    <lineage>
        <taxon>Bacteria</taxon>
        <taxon>Bacillati</taxon>
        <taxon>Actinomycetota</taxon>
        <taxon>Actinomycetes</taxon>
        <taxon>Geodermatophilales</taxon>
        <taxon>Geodermatophilaceae</taxon>
        <taxon>Blastococcus</taxon>
    </lineage>
</organism>
<proteinExistence type="predicted"/>
<dbReference type="Pfam" id="PF13692">
    <property type="entry name" value="Glyco_trans_1_4"/>
    <property type="match status" value="1"/>
</dbReference>
<dbReference type="InterPro" id="IPR050194">
    <property type="entry name" value="Glycosyltransferase_grp1"/>
</dbReference>
<dbReference type="Gene3D" id="3.40.50.2000">
    <property type="entry name" value="Glycogen Phosphorylase B"/>
    <property type="match status" value="2"/>
</dbReference>
<dbReference type="RefSeq" id="WP_376877369.1">
    <property type="nucleotide sequence ID" value="NZ_JBHUHP010000014.1"/>
</dbReference>
<gene>
    <name evidence="4" type="ORF">ACFSHS_14540</name>
</gene>
<keyword evidence="1" id="KW-0328">Glycosyltransferase</keyword>
<dbReference type="Pfam" id="PF13579">
    <property type="entry name" value="Glyco_trans_4_4"/>
    <property type="match status" value="1"/>
</dbReference>
<dbReference type="Proteomes" id="UP001597402">
    <property type="component" value="Unassembled WGS sequence"/>
</dbReference>
<name>A0ABW4XBF8_9ACTN</name>
<evidence type="ECO:0000313" key="4">
    <source>
        <dbReference type="EMBL" id="MFD2092790.1"/>
    </source>
</evidence>
<comment type="caution">
    <text evidence="4">The sequence shown here is derived from an EMBL/GenBank/DDBJ whole genome shotgun (WGS) entry which is preliminary data.</text>
</comment>
<evidence type="ECO:0000256" key="1">
    <source>
        <dbReference type="ARBA" id="ARBA00022676"/>
    </source>
</evidence>
<evidence type="ECO:0000259" key="3">
    <source>
        <dbReference type="Pfam" id="PF13579"/>
    </source>
</evidence>
<evidence type="ECO:0000313" key="5">
    <source>
        <dbReference type="Proteomes" id="UP001597402"/>
    </source>
</evidence>